<organism evidence="1 2">
    <name type="scientific">Pseudomonas aeruginosa</name>
    <dbReference type="NCBI Taxonomy" id="287"/>
    <lineage>
        <taxon>Bacteria</taxon>
        <taxon>Pseudomonadati</taxon>
        <taxon>Pseudomonadota</taxon>
        <taxon>Gammaproteobacteria</taxon>
        <taxon>Pseudomonadales</taxon>
        <taxon>Pseudomonadaceae</taxon>
        <taxon>Pseudomonas</taxon>
    </lineage>
</organism>
<proteinExistence type="predicted"/>
<accession>A0A241XTE5</accession>
<evidence type="ECO:0000313" key="2">
    <source>
        <dbReference type="Proteomes" id="UP000194857"/>
    </source>
</evidence>
<evidence type="ECO:0000313" key="1">
    <source>
        <dbReference type="EMBL" id="OTI63426.1"/>
    </source>
</evidence>
<dbReference type="AlphaFoldDB" id="A0A241XTE5"/>
<dbReference type="EMBL" id="NFFZ01000004">
    <property type="protein sequence ID" value="OTI63426.1"/>
    <property type="molecule type" value="Genomic_DNA"/>
</dbReference>
<gene>
    <name evidence="1" type="ORF">CAZ10_10275</name>
</gene>
<protein>
    <submittedName>
        <fullName evidence="1">Uncharacterized protein</fullName>
    </submittedName>
</protein>
<comment type="caution">
    <text evidence="1">The sequence shown here is derived from an EMBL/GenBank/DDBJ whole genome shotgun (WGS) entry which is preliminary data.</text>
</comment>
<reference evidence="1 2" key="1">
    <citation type="submission" date="2017-05" db="EMBL/GenBank/DDBJ databases">
        <authorList>
            <person name="Song R."/>
            <person name="Chenine A.L."/>
            <person name="Ruprecht R.M."/>
        </authorList>
    </citation>
    <scope>NUCLEOTIDE SEQUENCE [LARGE SCALE GENOMIC DNA]</scope>
    <source>
        <strain evidence="1 2">S567_C10_BS</strain>
    </source>
</reference>
<dbReference type="Proteomes" id="UP000194857">
    <property type="component" value="Unassembled WGS sequence"/>
</dbReference>
<name>A0A241XTE5_PSEAI</name>
<sequence length="84" mass="9586">MVRYSPQVPPRLNDGESPKLIAMTTTHGLHALKVTHYDSFDEESTPRWSTACSEAWTVEPEEILWWAYADEVRNLIESLPIEAA</sequence>